<evidence type="ECO:0000313" key="15">
    <source>
        <dbReference type="EMBL" id="CAB4271652.1"/>
    </source>
</evidence>
<feature type="coiled-coil region" evidence="12">
    <location>
        <begin position="95"/>
        <end position="129"/>
    </location>
</feature>
<keyword evidence="2 11" id="KW-0805">Transcription regulation</keyword>
<name>A0A6J5U6U6_PRUAR</name>
<evidence type="ECO:0000256" key="9">
    <source>
        <dbReference type="PROSITE-ProRule" id="PRU00108"/>
    </source>
</evidence>
<evidence type="ECO:0000256" key="6">
    <source>
        <dbReference type="ARBA" id="ARBA00023242"/>
    </source>
</evidence>
<evidence type="ECO:0000256" key="4">
    <source>
        <dbReference type="ARBA" id="ARBA00023155"/>
    </source>
</evidence>
<accession>A0A6J5U6U6</accession>
<dbReference type="InterPro" id="IPR017970">
    <property type="entry name" value="Homeobox_CS"/>
</dbReference>
<dbReference type="Pfam" id="PF02183">
    <property type="entry name" value="HALZ"/>
    <property type="match status" value="1"/>
</dbReference>
<keyword evidence="4 9" id="KW-0371">Homeobox</keyword>
<evidence type="ECO:0000259" key="14">
    <source>
        <dbReference type="PROSITE" id="PS50071"/>
    </source>
</evidence>
<dbReference type="Proteomes" id="UP000507222">
    <property type="component" value="Unassembled WGS sequence"/>
</dbReference>
<dbReference type="GO" id="GO:0000981">
    <property type="term" value="F:DNA-binding transcription factor activity, RNA polymerase II-specific"/>
    <property type="evidence" value="ECO:0007669"/>
    <property type="project" value="UniProtKB-UniRule"/>
</dbReference>
<reference evidence="15 16" key="1">
    <citation type="submission" date="2020-05" db="EMBL/GenBank/DDBJ databases">
        <authorList>
            <person name="Campoy J."/>
            <person name="Schneeberger K."/>
            <person name="Spophaly S."/>
        </authorList>
    </citation>
    <scope>NUCLEOTIDE SEQUENCE [LARGE SCALE GENOMIC DNA]</scope>
    <source>
        <strain evidence="15">PruArmRojPasFocal</strain>
    </source>
</reference>
<dbReference type="InterPro" id="IPR045224">
    <property type="entry name" value="HDZip_class_I_plant"/>
</dbReference>
<comment type="similarity">
    <text evidence="7 11">Belongs to the HD-ZIP homeobox family. Class I subfamily.</text>
</comment>
<feature type="region of interest" description="Disordered" evidence="13">
    <location>
        <begin position="235"/>
        <end position="292"/>
    </location>
</feature>
<dbReference type="GO" id="GO:0000976">
    <property type="term" value="F:transcription cis-regulatory region binding"/>
    <property type="evidence" value="ECO:0007669"/>
    <property type="project" value="UniProtKB-ARBA"/>
</dbReference>
<keyword evidence="12" id="KW-0175">Coiled coil</keyword>
<comment type="function">
    <text evidence="11">Transcription factor.</text>
</comment>
<dbReference type="SMART" id="SM00389">
    <property type="entry name" value="HOX"/>
    <property type="match status" value="1"/>
</dbReference>
<evidence type="ECO:0000256" key="2">
    <source>
        <dbReference type="ARBA" id="ARBA00023015"/>
    </source>
</evidence>
<evidence type="ECO:0000256" key="3">
    <source>
        <dbReference type="ARBA" id="ARBA00023125"/>
    </source>
</evidence>
<comment type="subcellular location">
    <subcellularLocation>
        <location evidence="1 9 10">Nucleus</location>
    </subcellularLocation>
</comment>
<feature type="compositionally biased region" description="Basic residues" evidence="13">
    <location>
        <begin position="25"/>
        <end position="36"/>
    </location>
</feature>
<sequence>MEKTECSEAENFGSVTTSLEPQATAKRKKAKSKNQRRFSDEQIRLLESIFEADSKLEPRRKVQVARELGLQPRQVAIWFQNRRARWKSKQIEQDFRTLRADYDNLASRFESLKEEKQSLLMQMQKLNELVGKPSQGLEGNIMVDGSRLQEELEPRGVIQSHKNNTSNDVGCHGDEIHELLSMAHVDASSLSPQDWHRFDPSILRTMSLLKYGIKHQIDQECDALLHETANIQPSDSLAEWSKAPDLGSGPKGRGRRNLNQQDSLAEWSKAPDLGSGPKGRGFKSHSCQQANT</sequence>
<dbReference type="FunFam" id="1.10.10.60:FF:000293">
    <property type="entry name" value="Homeobox-leucine zipper protein ATHB-7"/>
    <property type="match status" value="1"/>
</dbReference>
<evidence type="ECO:0000256" key="5">
    <source>
        <dbReference type="ARBA" id="ARBA00023163"/>
    </source>
</evidence>
<keyword evidence="6 9" id="KW-0539">Nucleus</keyword>
<dbReference type="GO" id="GO:0009737">
    <property type="term" value="P:response to abscisic acid"/>
    <property type="evidence" value="ECO:0007669"/>
    <property type="project" value="UniProtKB-ARBA"/>
</dbReference>
<evidence type="ECO:0000256" key="7">
    <source>
        <dbReference type="ARBA" id="ARBA00025748"/>
    </source>
</evidence>
<organism evidence="15 16">
    <name type="scientific">Prunus armeniaca</name>
    <name type="common">Apricot</name>
    <name type="synonym">Armeniaca vulgaris</name>
    <dbReference type="NCBI Taxonomy" id="36596"/>
    <lineage>
        <taxon>Eukaryota</taxon>
        <taxon>Viridiplantae</taxon>
        <taxon>Streptophyta</taxon>
        <taxon>Embryophyta</taxon>
        <taxon>Tracheophyta</taxon>
        <taxon>Spermatophyta</taxon>
        <taxon>Magnoliopsida</taxon>
        <taxon>eudicotyledons</taxon>
        <taxon>Gunneridae</taxon>
        <taxon>Pentapetalae</taxon>
        <taxon>rosids</taxon>
        <taxon>fabids</taxon>
        <taxon>Rosales</taxon>
        <taxon>Rosaceae</taxon>
        <taxon>Amygdaloideae</taxon>
        <taxon>Amygdaleae</taxon>
        <taxon>Prunus</taxon>
    </lineage>
</organism>
<dbReference type="AlphaFoldDB" id="A0A6J5U6U6"/>
<protein>
    <recommendedName>
        <fullName evidence="11">Homeobox-leucine zipper protein</fullName>
    </recommendedName>
    <alternativeName>
        <fullName evidence="11">HD-ZIP protein</fullName>
    </alternativeName>
    <alternativeName>
        <fullName evidence="11">Homeodomain transcription factor</fullName>
    </alternativeName>
</protein>
<evidence type="ECO:0000256" key="13">
    <source>
        <dbReference type="SAM" id="MobiDB-lite"/>
    </source>
</evidence>
<evidence type="ECO:0000256" key="11">
    <source>
        <dbReference type="RuleBase" id="RU369038"/>
    </source>
</evidence>
<dbReference type="CDD" id="cd00086">
    <property type="entry name" value="homeodomain"/>
    <property type="match status" value="1"/>
</dbReference>
<dbReference type="Pfam" id="PF00046">
    <property type="entry name" value="Homeodomain"/>
    <property type="match status" value="1"/>
</dbReference>
<dbReference type="InterPro" id="IPR000047">
    <property type="entry name" value="HTH_motif"/>
</dbReference>
<evidence type="ECO:0000256" key="10">
    <source>
        <dbReference type="RuleBase" id="RU000682"/>
    </source>
</evidence>
<dbReference type="GO" id="GO:0009414">
    <property type="term" value="P:response to water deprivation"/>
    <property type="evidence" value="ECO:0007669"/>
    <property type="project" value="UniProtKB-ARBA"/>
</dbReference>
<dbReference type="InterPro" id="IPR001356">
    <property type="entry name" value="HD"/>
</dbReference>
<dbReference type="InterPro" id="IPR009057">
    <property type="entry name" value="Homeodomain-like_sf"/>
</dbReference>
<dbReference type="Gene3D" id="1.10.10.60">
    <property type="entry name" value="Homeodomain-like"/>
    <property type="match status" value="1"/>
</dbReference>
<dbReference type="InterPro" id="IPR003106">
    <property type="entry name" value="Leu_zip_homeo"/>
</dbReference>
<evidence type="ECO:0000256" key="1">
    <source>
        <dbReference type="ARBA" id="ARBA00004123"/>
    </source>
</evidence>
<dbReference type="PRINTS" id="PR00031">
    <property type="entry name" value="HTHREPRESSR"/>
</dbReference>
<dbReference type="PROSITE" id="PS50071">
    <property type="entry name" value="HOMEOBOX_2"/>
    <property type="match status" value="1"/>
</dbReference>
<evidence type="ECO:0000256" key="12">
    <source>
        <dbReference type="SAM" id="Coils"/>
    </source>
</evidence>
<keyword evidence="3 9" id="KW-0238">DNA-binding</keyword>
<proteinExistence type="inferred from homology"/>
<feature type="region of interest" description="Disordered" evidence="13">
    <location>
        <begin position="1"/>
        <end position="37"/>
    </location>
</feature>
<keyword evidence="5 11" id="KW-0804">Transcription</keyword>
<gene>
    <name evidence="15" type="ORF">CURHAP_LOCUS18052</name>
</gene>
<evidence type="ECO:0000256" key="8">
    <source>
        <dbReference type="ARBA" id="ARBA00058361"/>
    </source>
</evidence>
<dbReference type="PANTHER" id="PTHR24326">
    <property type="entry name" value="HOMEOBOX-LEUCINE ZIPPER PROTEIN"/>
    <property type="match status" value="1"/>
</dbReference>
<dbReference type="GO" id="GO:0005634">
    <property type="term" value="C:nucleus"/>
    <property type="evidence" value="ECO:0007669"/>
    <property type="project" value="UniProtKB-SubCell"/>
</dbReference>
<evidence type="ECO:0000313" key="16">
    <source>
        <dbReference type="Proteomes" id="UP000507222"/>
    </source>
</evidence>
<dbReference type="PANTHER" id="PTHR24326:SF620">
    <property type="entry name" value="HOMEOBOX-LEUCINE ZIPPER PROTEIN"/>
    <property type="match status" value="1"/>
</dbReference>
<dbReference type="SUPFAM" id="SSF46689">
    <property type="entry name" value="Homeodomain-like"/>
    <property type="match status" value="1"/>
</dbReference>
<feature type="domain" description="Homeobox" evidence="14">
    <location>
        <begin position="29"/>
        <end position="89"/>
    </location>
</feature>
<dbReference type="GO" id="GO:0045893">
    <property type="term" value="P:positive regulation of DNA-templated transcription"/>
    <property type="evidence" value="ECO:0007669"/>
    <property type="project" value="TreeGrafter"/>
</dbReference>
<feature type="DNA-binding region" description="Homeobox" evidence="9">
    <location>
        <begin position="31"/>
        <end position="90"/>
    </location>
</feature>
<dbReference type="PROSITE" id="PS00027">
    <property type="entry name" value="HOMEOBOX_1"/>
    <property type="match status" value="1"/>
</dbReference>
<dbReference type="EMBL" id="CAEKDK010000002">
    <property type="protein sequence ID" value="CAB4271652.1"/>
    <property type="molecule type" value="Genomic_DNA"/>
</dbReference>
<comment type="function">
    <text evidence="8">Probable transcription activator that may act as growth regulators in response to water deficit.</text>
</comment>